<dbReference type="InterPro" id="IPR002220">
    <property type="entry name" value="DapA-like"/>
</dbReference>
<dbReference type="AlphaFoldDB" id="A0AA90H989"/>
<dbReference type="GO" id="GO:0008840">
    <property type="term" value="F:4-hydroxy-tetrahydrodipicolinate synthase activity"/>
    <property type="evidence" value="ECO:0007669"/>
    <property type="project" value="TreeGrafter"/>
</dbReference>
<name>A0AA90H989_9ACTN</name>
<dbReference type="HAMAP" id="MF_00694">
    <property type="entry name" value="KDGDH"/>
    <property type="match status" value="1"/>
</dbReference>
<dbReference type="PIRSF" id="PIRSF001365">
    <property type="entry name" value="DHDPS"/>
    <property type="match status" value="1"/>
</dbReference>
<dbReference type="GO" id="GO:0047448">
    <property type="term" value="F:5-dehydro-4-deoxyglucarate dehydratase activity"/>
    <property type="evidence" value="ECO:0007669"/>
    <property type="project" value="UniProtKB-UniRule"/>
</dbReference>
<evidence type="ECO:0000313" key="11">
    <source>
        <dbReference type="Proteomes" id="UP001156398"/>
    </source>
</evidence>
<feature type="binding site" evidence="8">
    <location>
        <position position="48"/>
    </location>
    <ligand>
        <name>pyruvate</name>
        <dbReference type="ChEBI" id="CHEBI:15361"/>
    </ligand>
</feature>
<accession>A0AA90H989</accession>
<evidence type="ECO:0000256" key="3">
    <source>
        <dbReference type="ARBA" id="ARBA00007592"/>
    </source>
</evidence>
<evidence type="ECO:0000256" key="1">
    <source>
        <dbReference type="ARBA" id="ARBA00001446"/>
    </source>
</evidence>
<dbReference type="SMART" id="SM01130">
    <property type="entry name" value="DHDPS"/>
    <property type="match status" value="1"/>
</dbReference>
<evidence type="ECO:0000256" key="2">
    <source>
        <dbReference type="ARBA" id="ARBA00004983"/>
    </source>
</evidence>
<dbReference type="EMBL" id="JABXJJ020000037">
    <property type="protein sequence ID" value="MDI5972829.1"/>
    <property type="molecule type" value="Genomic_DNA"/>
</dbReference>
<feature type="active site" description="Proton donor/acceptor" evidence="7">
    <location>
        <position position="135"/>
    </location>
</feature>
<dbReference type="NCBIfam" id="NF002958">
    <property type="entry name" value="PRK03620.1"/>
    <property type="match status" value="1"/>
</dbReference>
<dbReference type="InterPro" id="IPR013785">
    <property type="entry name" value="Aldolase_TIM"/>
</dbReference>
<proteinExistence type="inferred from homology"/>
<organism evidence="10">
    <name type="scientific">Streptantibioticus silvisoli</name>
    <dbReference type="NCBI Taxonomy" id="2705255"/>
    <lineage>
        <taxon>Bacteria</taxon>
        <taxon>Bacillati</taxon>
        <taxon>Actinomycetota</taxon>
        <taxon>Actinomycetes</taxon>
        <taxon>Kitasatosporales</taxon>
        <taxon>Streptomycetaceae</taxon>
        <taxon>Streptantibioticus</taxon>
    </lineage>
</organism>
<dbReference type="EC" id="4.2.1.41" evidence="5"/>
<dbReference type="Proteomes" id="UP001156398">
    <property type="component" value="Unassembled WGS sequence"/>
</dbReference>
<evidence type="ECO:0000313" key="10">
    <source>
        <dbReference type="EMBL" id="MDI5972829.1"/>
    </source>
</evidence>
<dbReference type="PANTHER" id="PTHR12128:SF19">
    <property type="entry name" value="5-DEHYDRO-4-DEOXYGLUCARATE DEHYDRATASE 2-RELATED"/>
    <property type="match status" value="1"/>
</dbReference>
<evidence type="ECO:0000256" key="5">
    <source>
        <dbReference type="HAMAP-Rule" id="MF_00694"/>
    </source>
</evidence>
<dbReference type="EMBL" id="JAAGKO020000017">
    <property type="protein sequence ID" value="MDI5963788.1"/>
    <property type="molecule type" value="Genomic_DNA"/>
</dbReference>
<dbReference type="RefSeq" id="WP_271315371.1">
    <property type="nucleotide sequence ID" value="NZ_JAAGKO020000017.1"/>
</dbReference>
<comment type="catalytic activity">
    <reaction evidence="1 5">
        <text>5-dehydro-4-deoxy-D-glucarate + H(+) = 2,5-dioxopentanoate + CO2 + H2O</text>
        <dbReference type="Rhea" id="RHEA:24608"/>
        <dbReference type="ChEBI" id="CHEBI:15377"/>
        <dbReference type="ChEBI" id="CHEBI:15378"/>
        <dbReference type="ChEBI" id="CHEBI:16526"/>
        <dbReference type="ChEBI" id="CHEBI:42819"/>
        <dbReference type="ChEBI" id="CHEBI:58136"/>
        <dbReference type="EC" id="4.2.1.41"/>
    </reaction>
</comment>
<keyword evidence="11" id="KW-1185">Reference proteome</keyword>
<dbReference type="Pfam" id="PF00701">
    <property type="entry name" value="DHDPS"/>
    <property type="match status" value="1"/>
</dbReference>
<evidence type="ECO:0000256" key="4">
    <source>
        <dbReference type="ARBA" id="ARBA00023239"/>
    </source>
</evidence>
<dbReference type="PANTHER" id="PTHR12128">
    <property type="entry name" value="DIHYDRODIPICOLINATE SYNTHASE"/>
    <property type="match status" value="1"/>
</dbReference>
<dbReference type="InterPro" id="IPR017655">
    <property type="entry name" value="Dehydro-deoxyglucarate_dehyd"/>
</dbReference>
<feature type="active site" description="Schiff-base intermediate with substrate" evidence="7">
    <location>
        <position position="160"/>
    </location>
</feature>
<evidence type="ECO:0000313" key="9">
    <source>
        <dbReference type="EMBL" id="MDI5963788.1"/>
    </source>
</evidence>
<comment type="caution">
    <text evidence="10">The sequence shown here is derived from an EMBL/GenBank/DDBJ whole genome shotgun (WGS) entry which is preliminary data.</text>
</comment>
<sequence length="302" mass="31462">MAERLDGLLFFPVTSFDDSGALDVEGYRGHIGDRLESGPAAVFAACGTGEFPALGLAEYETAVAAAVDVAGGRVPVVAGCGYGTALAQAYAEAAGRAGADGLLVLPPYASDAGQDGLFAHYSALAASTDLDLILYQRDQVRLAPATVAELATVDNIVGLKDGLGDLDLMLRVVSAVRTANVPGFRFFNGMPTAEMTQQAYRAIGVPLYSSAVFCFAPDLALAFHEALENKDTAVLDTLTDTFFRPYVELRAGRPGYAVSLVKAATRAVGHRVGGVRAPLTEPAPEHVDTVLALADAARRLLG</sequence>
<gene>
    <name evidence="9" type="ORF">POF43_013860</name>
    <name evidence="10" type="ORF">POF50_026385</name>
</gene>
<keyword evidence="4 5" id="KW-0456">Lyase</keyword>
<comment type="similarity">
    <text evidence="3 5 6">Belongs to the DapA family.</text>
</comment>
<evidence type="ECO:0000256" key="8">
    <source>
        <dbReference type="PIRSR" id="PIRSR001365-2"/>
    </source>
</evidence>
<dbReference type="SUPFAM" id="SSF51569">
    <property type="entry name" value="Aldolase"/>
    <property type="match status" value="1"/>
</dbReference>
<dbReference type="Gene3D" id="3.20.20.70">
    <property type="entry name" value="Aldolase class I"/>
    <property type="match status" value="1"/>
</dbReference>
<dbReference type="GO" id="GO:0042838">
    <property type="term" value="P:D-glucarate catabolic process"/>
    <property type="evidence" value="ECO:0007669"/>
    <property type="project" value="UniProtKB-UniRule"/>
</dbReference>
<evidence type="ECO:0000256" key="7">
    <source>
        <dbReference type="PIRSR" id="PIRSR001365-1"/>
    </source>
</evidence>
<reference evidence="10 11" key="1">
    <citation type="submission" date="2023-05" db="EMBL/GenBank/DDBJ databases">
        <title>Streptantibioticus silvisoli sp. nov., acidotolerant actinomycetes 1 from pine litter.</title>
        <authorList>
            <person name="Swiecimska M."/>
            <person name="Golinska P."/>
            <person name="Sangal V."/>
            <person name="Wachnowicz B."/>
            <person name="Goodfellow M."/>
        </authorList>
    </citation>
    <scope>NUCLEOTIDE SEQUENCE</scope>
    <source>
        <strain evidence="10">SL13</strain>
        <strain evidence="9 11">SL54</strain>
    </source>
</reference>
<protein>
    <recommendedName>
        <fullName evidence="5">Probable 5-dehydro-4-deoxyglucarate dehydratase</fullName>
        <ecNumber evidence="5">4.2.1.41</ecNumber>
    </recommendedName>
    <alternativeName>
        <fullName evidence="5">5-keto-4-deoxy-glucarate dehydratase</fullName>
        <shortName evidence="5">KDGDH</shortName>
    </alternativeName>
</protein>
<comment type="pathway">
    <text evidence="2 5">Carbohydrate acid metabolism; D-glucarate degradation; 2,5-dioxopentanoate from D-glucarate: step 2/2.</text>
</comment>
<evidence type="ECO:0000256" key="6">
    <source>
        <dbReference type="PIRNR" id="PIRNR001365"/>
    </source>
</evidence>